<accession>A0A8H3B0L0</accession>
<name>A0A8H3B0L0_9AGAM</name>
<feature type="compositionally biased region" description="Polar residues" evidence="1">
    <location>
        <begin position="209"/>
        <end position="222"/>
    </location>
</feature>
<dbReference type="Proteomes" id="UP000663853">
    <property type="component" value="Unassembled WGS sequence"/>
</dbReference>
<proteinExistence type="predicted"/>
<protein>
    <recommendedName>
        <fullName evidence="4">DRBM domain-containing protein</fullName>
    </recommendedName>
</protein>
<evidence type="ECO:0000256" key="1">
    <source>
        <dbReference type="SAM" id="MobiDB-lite"/>
    </source>
</evidence>
<dbReference type="AlphaFoldDB" id="A0A8H3B0L0"/>
<organism evidence="2 3">
    <name type="scientific">Rhizoctonia solani</name>
    <dbReference type="NCBI Taxonomy" id="456999"/>
    <lineage>
        <taxon>Eukaryota</taxon>
        <taxon>Fungi</taxon>
        <taxon>Dikarya</taxon>
        <taxon>Basidiomycota</taxon>
        <taxon>Agaricomycotina</taxon>
        <taxon>Agaricomycetes</taxon>
        <taxon>Cantharellales</taxon>
        <taxon>Ceratobasidiaceae</taxon>
        <taxon>Rhizoctonia</taxon>
    </lineage>
</organism>
<feature type="compositionally biased region" description="Polar residues" evidence="1">
    <location>
        <begin position="259"/>
        <end position="269"/>
    </location>
</feature>
<feature type="region of interest" description="Disordered" evidence="1">
    <location>
        <begin position="168"/>
        <end position="288"/>
    </location>
</feature>
<reference evidence="2" key="1">
    <citation type="submission" date="2021-01" db="EMBL/GenBank/DDBJ databases">
        <authorList>
            <person name="Kaushik A."/>
        </authorList>
    </citation>
    <scope>NUCLEOTIDE SEQUENCE</scope>
    <source>
        <strain evidence="2">AG6-10EEA</strain>
    </source>
</reference>
<gene>
    <name evidence="2" type="ORF">RDB_LOCUS40864</name>
</gene>
<sequence>LRAKQLTTRVPRLFAAISFGRRALVSNRPTYVDAKLEHLVSGLRDPDNVGLKELAELLEKLKALSKTLRLAWKEPPWTHVLGAVKESASSRPSLGQEASSIKILEGQELIPITVSAFQHHILRRIELQAKLVERVGLGRSVNISTEIRYRLSLVWAMISNDEFDTGHLFTPVSHNRPDNRPDRRPDEESGNRPKNGPDDQFDTDAFPTPISQNKPDNGSGSRPNDEPDNRPPIQPADRPPTQPANRPPTQPDNRPPTQPANQRPIQPTNRSDEGSGSRPTTFNKRNGTRVFRIPTRAQNWTSLVNVWHQKVFGGLPVEYMSVRAPGSPDHQPQWIVTPIILGELNPDYRATGPTKMRAAEESARLIAASGHC</sequence>
<feature type="non-terminal residue" evidence="2">
    <location>
        <position position="1"/>
    </location>
</feature>
<comment type="caution">
    <text evidence="2">The sequence shown here is derived from an EMBL/GenBank/DDBJ whole genome shotgun (WGS) entry which is preliminary data.</text>
</comment>
<dbReference type="EMBL" id="CAJMXA010000846">
    <property type="protein sequence ID" value="CAE6444641.1"/>
    <property type="molecule type" value="Genomic_DNA"/>
</dbReference>
<feature type="compositionally biased region" description="Pro residues" evidence="1">
    <location>
        <begin position="230"/>
        <end position="258"/>
    </location>
</feature>
<evidence type="ECO:0000313" key="3">
    <source>
        <dbReference type="Proteomes" id="UP000663853"/>
    </source>
</evidence>
<feature type="compositionally biased region" description="Basic and acidic residues" evidence="1">
    <location>
        <begin position="175"/>
        <end position="197"/>
    </location>
</feature>
<evidence type="ECO:0008006" key="4">
    <source>
        <dbReference type="Google" id="ProtNLM"/>
    </source>
</evidence>
<evidence type="ECO:0000313" key="2">
    <source>
        <dbReference type="EMBL" id="CAE6444641.1"/>
    </source>
</evidence>